<feature type="transmembrane region" description="Helical" evidence="8">
    <location>
        <begin position="21"/>
        <end position="44"/>
    </location>
</feature>
<evidence type="ECO:0000256" key="1">
    <source>
        <dbReference type="ARBA" id="ARBA00004651"/>
    </source>
</evidence>
<comment type="subcellular location">
    <subcellularLocation>
        <location evidence="1">Cell membrane</location>
        <topology evidence="1">Multi-pass membrane protein</topology>
    </subcellularLocation>
</comment>
<keyword evidence="4 8" id="KW-1133">Transmembrane helix</keyword>
<dbReference type="InterPro" id="IPR001320">
    <property type="entry name" value="Iontro_rcpt_C"/>
</dbReference>
<dbReference type="Gene3D" id="3.40.190.10">
    <property type="entry name" value="Periplasmic binding protein-like II"/>
    <property type="match status" value="1"/>
</dbReference>
<evidence type="ECO:0000259" key="9">
    <source>
        <dbReference type="Pfam" id="PF00060"/>
    </source>
</evidence>
<protein>
    <submittedName>
        <fullName evidence="10">Glutamate receptor ionotropic, delta-2</fullName>
    </submittedName>
</protein>
<dbReference type="PANTHER" id="PTHR42643">
    <property type="entry name" value="IONOTROPIC RECEPTOR 20A-RELATED"/>
    <property type="match status" value="1"/>
</dbReference>
<feature type="transmembrane region" description="Helical" evidence="8">
    <location>
        <begin position="211"/>
        <end position="235"/>
    </location>
</feature>
<keyword evidence="7" id="KW-0325">Glycoprotein</keyword>
<evidence type="ECO:0000256" key="5">
    <source>
        <dbReference type="ARBA" id="ARBA00023136"/>
    </source>
</evidence>
<evidence type="ECO:0000256" key="7">
    <source>
        <dbReference type="ARBA" id="ARBA00023180"/>
    </source>
</evidence>
<feature type="transmembrane region" description="Helical" evidence="8">
    <location>
        <begin position="64"/>
        <end position="86"/>
    </location>
</feature>
<name>A0A210R6K5_MIZYE</name>
<keyword evidence="11" id="KW-1185">Reference proteome</keyword>
<sequence length="237" mass="26345">MLIIPKGGGSFQGSHVAKIVVGSWWIFCVVLTATYTGNLVAFLAVTKDALPFQGVEGMIKQDVYTWGVVGGASWVTMFQLSSLPVFKAVYEGMVRFNRTDPDVLSLDQKVHIDKVLRGNYVHIGDRSQIQVKTANECSLFTGSAEIQPVQYSFGLPNGSPLTDLFSQKIMAMHENGLISFWKRRRWPKRDFCPGILQAYTKVISLADIQSAFYLLGVGFVLAFVSIMFEVTLYVVKV</sequence>
<evidence type="ECO:0000313" key="10">
    <source>
        <dbReference type="EMBL" id="OWF56689.1"/>
    </source>
</evidence>
<dbReference type="EMBL" id="NEDP02000107">
    <property type="protein sequence ID" value="OWF56689.1"/>
    <property type="molecule type" value="Genomic_DNA"/>
</dbReference>
<dbReference type="GO" id="GO:0050906">
    <property type="term" value="P:detection of stimulus involved in sensory perception"/>
    <property type="evidence" value="ECO:0007669"/>
    <property type="project" value="UniProtKB-ARBA"/>
</dbReference>
<evidence type="ECO:0000256" key="6">
    <source>
        <dbReference type="ARBA" id="ARBA00023170"/>
    </source>
</evidence>
<proteinExistence type="predicted"/>
<keyword evidence="2" id="KW-1003">Cell membrane</keyword>
<dbReference type="InterPro" id="IPR052192">
    <property type="entry name" value="Insect_Ionotropic_Sensory_Rcpt"/>
</dbReference>
<dbReference type="SUPFAM" id="SSF53850">
    <property type="entry name" value="Periplasmic binding protein-like II"/>
    <property type="match status" value="1"/>
</dbReference>
<gene>
    <name evidence="10" type="ORF">KP79_PYT20145</name>
</gene>
<keyword evidence="3 8" id="KW-0812">Transmembrane</keyword>
<organism evidence="10 11">
    <name type="scientific">Mizuhopecten yessoensis</name>
    <name type="common">Japanese scallop</name>
    <name type="synonym">Patinopecten yessoensis</name>
    <dbReference type="NCBI Taxonomy" id="6573"/>
    <lineage>
        <taxon>Eukaryota</taxon>
        <taxon>Metazoa</taxon>
        <taxon>Spiralia</taxon>
        <taxon>Lophotrochozoa</taxon>
        <taxon>Mollusca</taxon>
        <taxon>Bivalvia</taxon>
        <taxon>Autobranchia</taxon>
        <taxon>Pteriomorphia</taxon>
        <taxon>Pectinida</taxon>
        <taxon>Pectinoidea</taxon>
        <taxon>Pectinidae</taxon>
        <taxon>Mizuhopecten</taxon>
    </lineage>
</organism>
<evidence type="ECO:0000256" key="8">
    <source>
        <dbReference type="SAM" id="Phobius"/>
    </source>
</evidence>
<keyword evidence="5 8" id="KW-0472">Membrane</keyword>
<evidence type="ECO:0000256" key="3">
    <source>
        <dbReference type="ARBA" id="ARBA00022692"/>
    </source>
</evidence>
<keyword evidence="6 10" id="KW-0675">Receptor</keyword>
<dbReference type="OrthoDB" id="9997229at2759"/>
<accession>A0A210R6K5</accession>
<comment type="caution">
    <text evidence="10">The sequence shown here is derived from an EMBL/GenBank/DDBJ whole genome shotgun (WGS) entry which is preliminary data.</text>
</comment>
<dbReference type="AlphaFoldDB" id="A0A210R6K5"/>
<dbReference type="GO" id="GO:0005886">
    <property type="term" value="C:plasma membrane"/>
    <property type="evidence" value="ECO:0007669"/>
    <property type="project" value="UniProtKB-SubCell"/>
</dbReference>
<feature type="domain" description="Ionotropic glutamate receptor C-terminal" evidence="9">
    <location>
        <begin position="14"/>
        <end position="219"/>
    </location>
</feature>
<evidence type="ECO:0000256" key="2">
    <source>
        <dbReference type="ARBA" id="ARBA00022475"/>
    </source>
</evidence>
<reference evidence="10 11" key="1">
    <citation type="journal article" date="2017" name="Nat. Ecol. Evol.">
        <title>Scallop genome provides insights into evolution of bilaterian karyotype and development.</title>
        <authorList>
            <person name="Wang S."/>
            <person name="Zhang J."/>
            <person name="Jiao W."/>
            <person name="Li J."/>
            <person name="Xun X."/>
            <person name="Sun Y."/>
            <person name="Guo X."/>
            <person name="Huan P."/>
            <person name="Dong B."/>
            <person name="Zhang L."/>
            <person name="Hu X."/>
            <person name="Sun X."/>
            <person name="Wang J."/>
            <person name="Zhao C."/>
            <person name="Wang Y."/>
            <person name="Wang D."/>
            <person name="Huang X."/>
            <person name="Wang R."/>
            <person name="Lv J."/>
            <person name="Li Y."/>
            <person name="Zhang Z."/>
            <person name="Liu B."/>
            <person name="Lu W."/>
            <person name="Hui Y."/>
            <person name="Liang J."/>
            <person name="Zhou Z."/>
            <person name="Hou R."/>
            <person name="Li X."/>
            <person name="Liu Y."/>
            <person name="Li H."/>
            <person name="Ning X."/>
            <person name="Lin Y."/>
            <person name="Zhao L."/>
            <person name="Xing Q."/>
            <person name="Dou J."/>
            <person name="Li Y."/>
            <person name="Mao J."/>
            <person name="Guo H."/>
            <person name="Dou H."/>
            <person name="Li T."/>
            <person name="Mu C."/>
            <person name="Jiang W."/>
            <person name="Fu Q."/>
            <person name="Fu X."/>
            <person name="Miao Y."/>
            <person name="Liu J."/>
            <person name="Yu Q."/>
            <person name="Li R."/>
            <person name="Liao H."/>
            <person name="Li X."/>
            <person name="Kong Y."/>
            <person name="Jiang Z."/>
            <person name="Chourrout D."/>
            <person name="Li R."/>
            <person name="Bao Z."/>
        </authorList>
    </citation>
    <scope>NUCLEOTIDE SEQUENCE [LARGE SCALE GENOMIC DNA]</scope>
    <source>
        <strain evidence="10 11">PY_sf001</strain>
    </source>
</reference>
<evidence type="ECO:0000256" key="4">
    <source>
        <dbReference type="ARBA" id="ARBA00022989"/>
    </source>
</evidence>
<dbReference type="GO" id="GO:0015276">
    <property type="term" value="F:ligand-gated monoatomic ion channel activity"/>
    <property type="evidence" value="ECO:0007669"/>
    <property type="project" value="InterPro"/>
</dbReference>
<dbReference type="PANTHER" id="PTHR42643:SF24">
    <property type="entry name" value="IONOTROPIC RECEPTOR 60A"/>
    <property type="match status" value="1"/>
</dbReference>
<evidence type="ECO:0000313" key="11">
    <source>
        <dbReference type="Proteomes" id="UP000242188"/>
    </source>
</evidence>
<dbReference type="STRING" id="6573.A0A210R6K5"/>
<dbReference type="Pfam" id="PF00060">
    <property type="entry name" value="Lig_chan"/>
    <property type="match status" value="1"/>
</dbReference>
<dbReference type="Proteomes" id="UP000242188">
    <property type="component" value="Unassembled WGS sequence"/>
</dbReference>